<gene>
    <name evidence="1" type="ORF">CDAR_547901</name>
</gene>
<comment type="caution">
    <text evidence="1">The sequence shown here is derived from an EMBL/GenBank/DDBJ whole genome shotgun (WGS) entry which is preliminary data.</text>
</comment>
<sequence length="103" mass="11760">MARRYLSRYNPPHPSVSRRWNKNQIPPCCSGIVLTGPSLFLTLLPRNAIHNHLLYRSDTCPLTLAGFPRMGCRLEEYLPKSFETSFAVSFVKGLSNFKICIVF</sequence>
<dbReference type="Proteomes" id="UP001054837">
    <property type="component" value="Unassembled WGS sequence"/>
</dbReference>
<evidence type="ECO:0000313" key="1">
    <source>
        <dbReference type="EMBL" id="GIY81135.1"/>
    </source>
</evidence>
<dbReference type="EMBL" id="BPLQ01014581">
    <property type="protein sequence ID" value="GIY81135.1"/>
    <property type="molecule type" value="Genomic_DNA"/>
</dbReference>
<protein>
    <submittedName>
        <fullName evidence="1">Uncharacterized protein</fullName>
    </submittedName>
</protein>
<organism evidence="1 2">
    <name type="scientific">Caerostris darwini</name>
    <dbReference type="NCBI Taxonomy" id="1538125"/>
    <lineage>
        <taxon>Eukaryota</taxon>
        <taxon>Metazoa</taxon>
        <taxon>Ecdysozoa</taxon>
        <taxon>Arthropoda</taxon>
        <taxon>Chelicerata</taxon>
        <taxon>Arachnida</taxon>
        <taxon>Araneae</taxon>
        <taxon>Araneomorphae</taxon>
        <taxon>Entelegynae</taxon>
        <taxon>Araneoidea</taxon>
        <taxon>Araneidae</taxon>
        <taxon>Caerostris</taxon>
    </lineage>
</organism>
<name>A0AAV4WIF4_9ARAC</name>
<proteinExistence type="predicted"/>
<evidence type="ECO:0000313" key="2">
    <source>
        <dbReference type="Proteomes" id="UP001054837"/>
    </source>
</evidence>
<accession>A0AAV4WIF4</accession>
<dbReference type="AlphaFoldDB" id="A0AAV4WIF4"/>
<reference evidence="1 2" key="1">
    <citation type="submission" date="2021-06" db="EMBL/GenBank/DDBJ databases">
        <title>Caerostris darwini draft genome.</title>
        <authorList>
            <person name="Kono N."/>
            <person name="Arakawa K."/>
        </authorList>
    </citation>
    <scope>NUCLEOTIDE SEQUENCE [LARGE SCALE GENOMIC DNA]</scope>
</reference>
<keyword evidence="2" id="KW-1185">Reference proteome</keyword>